<name>A0A4Q9PA14_9APHY</name>
<reference evidence="3 4" key="1">
    <citation type="submission" date="2019-01" db="EMBL/GenBank/DDBJ databases">
        <title>Draft genome sequences of three monokaryotic isolates of the white-rot basidiomycete fungus Dichomitus squalens.</title>
        <authorList>
            <consortium name="DOE Joint Genome Institute"/>
            <person name="Lopez S.C."/>
            <person name="Andreopoulos B."/>
            <person name="Pangilinan J."/>
            <person name="Lipzen A."/>
            <person name="Riley R."/>
            <person name="Ahrendt S."/>
            <person name="Ng V."/>
            <person name="Barry K."/>
            <person name="Daum C."/>
            <person name="Grigoriev I.V."/>
            <person name="Hilden K.S."/>
            <person name="Makela M.R."/>
            <person name="de Vries R.P."/>
        </authorList>
    </citation>
    <scope>NUCLEOTIDE SEQUENCE [LARGE SCALE GENOMIC DNA]</scope>
    <source>
        <strain evidence="3 4">CBS 464.89</strain>
    </source>
</reference>
<feature type="region of interest" description="Disordered" evidence="1">
    <location>
        <begin position="397"/>
        <end position="427"/>
    </location>
</feature>
<evidence type="ECO:0000256" key="2">
    <source>
        <dbReference type="SAM" id="Phobius"/>
    </source>
</evidence>
<sequence length="427" mass="47743">MSNLTSADIETLSSIGHDTIQTTVALVVESVLWSKQHVNESHLTSARLMNNSRLSRTHCDSREYSTSKGASQQDVDFHICRSLHHVPARHFNVHYRREQRHPRDQPHAHFDFDPLSLLDRYALTDNLPYAVENTLYAWMSNLGDVIIIWRTYAFWRLPHKHWVLAIPCAFLFGSVVTSVLISYCVAAADAQHGAGDFVRPPFCVNIQLASYLTALVTTAVATLMICYKTWDYRHEVGTFISVSKSKTRAEKVMAILIESGFLYFLFFLSAVIDEAGNVPTLETSTPQLAFASTVWTYMTSHILGIYPVVIVILVYMQKSYINASTSASFNATGSLHIRVSSDRPHIQPEIASWGGSTSTRLGSRQDLKNGTVGSKTKGLGSPRSHVVEFDMPDSELEMQSLPHHSRPSNGAEESINDSRTHIEMTVV</sequence>
<dbReference type="Proteomes" id="UP000292082">
    <property type="component" value="Unassembled WGS sequence"/>
</dbReference>
<evidence type="ECO:0000313" key="4">
    <source>
        <dbReference type="Proteomes" id="UP000292082"/>
    </source>
</evidence>
<dbReference type="AlphaFoldDB" id="A0A4Q9PA14"/>
<feature type="transmembrane region" description="Helical" evidence="2">
    <location>
        <begin position="162"/>
        <end position="188"/>
    </location>
</feature>
<feature type="transmembrane region" description="Helical" evidence="2">
    <location>
        <begin position="208"/>
        <end position="230"/>
    </location>
</feature>
<protein>
    <submittedName>
        <fullName evidence="3">Uncharacterized protein</fullName>
    </submittedName>
</protein>
<evidence type="ECO:0000256" key="1">
    <source>
        <dbReference type="SAM" id="MobiDB-lite"/>
    </source>
</evidence>
<gene>
    <name evidence="3" type="ORF">BD310DRAFT_963050</name>
</gene>
<keyword evidence="4" id="KW-1185">Reference proteome</keyword>
<feature type="region of interest" description="Disordered" evidence="1">
    <location>
        <begin position="350"/>
        <end position="385"/>
    </location>
</feature>
<accession>A0A4Q9PA14</accession>
<keyword evidence="2" id="KW-1133">Transmembrane helix</keyword>
<keyword evidence="2" id="KW-0472">Membrane</keyword>
<feature type="compositionally biased region" description="Basic and acidic residues" evidence="1">
    <location>
        <begin position="416"/>
        <end position="427"/>
    </location>
</feature>
<evidence type="ECO:0000313" key="3">
    <source>
        <dbReference type="EMBL" id="TBU51484.1"/>
    </source>
</evidence>
<feature type="transmembrane region" description="Helical" evidence="2">
    <location>
        <begin position="251"/>
        <end position="272"/>
    </location>
</feature>
<keyword evidence="2" id="KW-0812">Transmembrane</keyword>
<organism evidence="3 4">
    <name type="scientific">Dichomitus squalens</name>
    <dbReference type="NCBI Taxonomy" id="114155"/>
    <lineage>
        <taxon>Eukaryota</taxon>
        <taxon>Fungi</taxon>
        <taxon>Dikarya</taxon>
        <taxon>Basidiomycota</taxon>
        <taxon>Agaricomycotina</taxon>
        <taxon>Agaricomycetes</taxon>
        <taxon>Polyporales</taxon>
        <taxon>Polyporaceae</taxon>
        <taxon>Dichomitus</taxon>
    </lineage>
</organism>
<dbReference type="EMBL" id="ML145316">
    <property type="protein sequence ID" value="TBU51484.1"/>
    <property type="molecule type" value="Genomic_DNA"/>
</dbReference>
<proteinExistence type="predicted"/>
<feature type="transmembrane region" description="Helical" evidence="2">
    <location>
        <begin position="292"/>
        <end position="316"/>
    </location>
</feature>